<dbReference type="PROSITE" id="PS00138">
    <property type="entry name" value="SUBTILASE_SER"/>
    <property type="match status" value="1"/>
</dbReference>
<dbReference type="InterPro" id="IPR000209">
    <property type="entry name" value="Peptidase_S8/S53_dom"/>
</dbReference>
<dbReference type="PANTHER" id="PTHR14218:SF15">
    <property type="entry name" value="TRIPEPTIDYL-PEPTIDASE 1"/>
    <property type="match status" value="1"/>
</dbReference>
<dbReference type="InterPro" id="IPR050819">
    <property type="entry name" value="Tripeptidyl-peptidase_I"/>
</dbReference>
<comment type="caution">
    <text evidence="6">The sequence shown here is derived from an EMBL/GenBank/DDBJ whole genome shotgun (WGS) entry which is preliminary data.</text>
</comment>
<evidence type="ECO:0000256" key="1">
    <source>
        <dbReference type="ARBA" id="ARBA00022670"/>
    </source>
</evidence>
<reference evidence="6 7" key="1">
    <citation type="submission" date="2023-03" db="EMBL/GenBank/DDBJ databases">
        <title>YIM 133296 draft genome.</title>
        <authorList>
            <person name="Xiong L."/>
        </authorList>
    </citation>
    <scope>NUCLEOTIDE SEQUENCE [LARGE SCALE GENOMIC DNA]</scope>
    <source>
        <strain evidence="6 7">YIM 133296</strain>
    </source>
</reference>
<dbReference type="EMBL" id="JAROAV010000020">
    <property type="protein sequence ID" value="MDF8263673.1"/>
    <property type="molecule type" value="Genomic_DNA"/>
</dbReference>
<organism evidence="6 7">
    <name type="scientific">Luteipulveratus flavus</name>
    <dbReference type="NCBI Taxonomy" id="3031728"/>
    <lineage>
        <taxon>Bacteria</taxon>
        <taxon>Bacillati</taxon>
        <taxon>Actinomycetota</taxon>
        <taxon>Actinomycetes</taxon>
        <taxon>Micrococcales</taxon>
        <taxon>Dermacoccaceae</taxon>
        <taxon>Luteipulveratus</taxon>
    </lineage>
</organism>
<dbReference type="InterPro" id="IPR030400">
    <property type="entry name" value="Sedolisin_dom"/>
</dbReference>
<keyword evidence="2" id="KW-0378">Hydrolase</keyword>
<evidence type="ECO:0000313" key="6">
    <source>
        <dbReference type="EMBL" id="MDF8263673.1"/>
    </source>
</evidence>
<evidence type="ECO:0000256" key="3">
    <source>
        <dbReference type="ARBA" id="ARBA00022825"/>
    </source>
</evidence>
<feature type="domain" description="Peptidase S53" evidence="5">
    <location>
        <begin position="521"/>
        <end position="843"/>
    </location>
</feature>
<evidence type="ECO:0000313" key="7">
    <source>
        <dbReference type="Proteomes" id="UP001528912"/>
    </source>
</evidence>
<dbReference type="RefSeq" id="WP_277191341.1">
    <property type="nucleotide sequence ID" value="NZ_JAROAV010000020.1"/>
</dbReference>
<dbReference type="SUPFAM" id="SSF52743">
    <property type="entry name" value="Subtilisin-like"/>
    <property type="match status" value="1"/>
</dbReference>
<dbReference type="PANTHER" id="PTHR14218">
    <property type="entry name" value="PROTEASE S8 TRIPEPTIDYL PEPTIDASE I CLN2"/>
    <property type="match status" value="1"/>
</dbReference>
<proteinExistence type="predicted"/>
<keyword evidence="1" id="KW-0645">Protease</keyword>
<dbReference type="Pfam" id="PF00082">
    <property type="entry name" value="Peptidase_S8"/>
    <property type="match status" value="1"/>
</dbReference>
<feature type="region of interest" description="Disordered" evidence="4">
    <location>
        <begin position="399"/>
        <end position="466"/>
    </location>
</feature>
<dbReference type="InterPro" id="IPR023828">
    <property type="entry name" value="Peptidase_S8_Ser-AS"/>
</dbReference>
<protein>
    <submittedName>
        <fullName evidence="6">S8 family serine peptidase</fullName>
    </submittedName>
</protein>
<gene>
    <name evidence="6" type="ORF">P4R38_05385</name>
</gene>
<dbReference type="Proteomes" id="UP001528912">
    <property type="component" value="Unassembled WGS sequence"/>
</dbReference>
<evidence type="ECO:0000256" key="4">
    <source>
        <dbReference type="SAM" id="MobiDB-lite"/>
    </source>
</evidence>
<keyword evidence="7" id="KW-1185">Reference proteome</keyword>
<dbReference type="Gene3D" id="3.40.50.200">
    <property type="entry name" value="Peptidase S8/S53 domain"/>
    <property type="match status" value="1"/>
</dbReference>
<accession>A0ABT6C3Z0</accession>
<evidence type="ECO:0000259" key="5">
    <source>
        <dbReference type="PROSITE" id="PS51695"/>
    </source>
</evidence>
<feature type="compositionally biased region" description="Polar residues" evidence="4">
    <location>
        <begin position="412"/>
        <end position="423"/>
    </location>
</feature>
<dbReference type="PROSITE" id="PS51695">
    <property type="entry name" value="SEDOLISIN"/>
    <property type="match status" value="1"/>
</dbReference>
<keyword evidence="3" id="KW-0720">Serine protease</keyword>
<evidence type="ECO:0000256" key="2">
    <source>
        <dbReference type="ARBA" id="ARBA00022801"/>
    </source>
</evidence>
<sequence>MSVAAVAGSTALTSVTPTAEAATCTGQWQRAESGLRSDFVPWEVKALGPTRALMAGTTYLPGTETGGLASWNGRSWSLRTVPGMLYAFSVEARDMNDAWVFGTDSHNADVIQHWDGKAWKKAPSLVPLVGEHGSVSRLLARGKNDLWAFGQVDNAVGTAVFVAHFDGTRWKLVANNLADATYAGAVDAKISPSGELWVLGAQYDPGADAISPWAGKLVNGAMRRVEVPSVPKYLDSHPASMTWTPSGSMVIAGTTGDELGGQVYPYTATGTPGGSWALKAQHAPVANNTTPAAVARIGSTTWSADSSGLVLDRQWTSLSTLGAKGWSAPQQLNQHRDERPMSMAGLDSGQGWLATWQDRSDSAAATPHLWRICGTPKAAAASATSAASAPSAIDDADSMTVATPAAHRSPATLHSPTGITPLTVSPAARRSARVAARKEGRLPDVRTSASPRGAAELSGPPVSGPTVDRLRNAQHASASTSYVAKPVCTSTDPGRLTCLSSVLARESGGRAVAAVSELPAGYGPKELRSAYGLPASGGKGRTIAIIAAYGYPDLEKDLATYRTTAGLPSCTSTSGCLTVIGESGGKVPPPATEENTGWKLEQALDVQSASAACPDCKLLVVQATEALDENVARANHAAATRKPFVISASLGRQEQASDVQNGPAYVPAGIPYLAATGDAGHGTSWPATIPSVIGVGGTRLMLAPGSPLGWREDAWALGGSGCSAVQPKPVWERKDPLCLNDRASSVDISAVADPATGAGVFFRSGAKGDQGGWYVVGGTSLASPVVAGIFALRGAPVSSASLWNGTTRTRDIVRGSDGWCAPARECTASKGYDGATGWGVPRP</sequence>
<dbReference type="InterPro" id="IPR036852">
    <property type="entry name" value="Peptidase_S8/S53_dom_sf"/>
</dbReference>
<name>A0ABT6C3Z0_9MICO</name>